<accession>A0A7J8RW48</accession>
<dbReference type="PANTHER" id="PTHR46033">
    <property type="entry name" value="PROTEIN MAIN-LIKE 2"/>
    <property type="match status" value="1"/>
</dbReference>
<dbReference type="PANTHER" id="PTHR46033:SF8">
    <property type="entry name" value="PROTEIN MAINTENANCE OF MERISTEMS-LIKE"/>
    <property type="match status" value="1"/>
</dbReference>
<dbReference type="EMBL" id="JABFAC010000007">
    <property type="protein sequence ID" value="MBA0617833.1"/>
    <property type="molecule type" value="Genomic_DNA"/>
</dbReference>
<evidence type="ECO:0000313" key="3">
    <source>
        <dbReference type="Proteomes" id="UP000593561"/>
    </source>
</evidence>
<dbReference type="AlphaFoldDB" id="A0A7J8RW48"/>
<dbReference type="Pfam" id="PF10536">
    <property type="entry name" value="PMD"/>
    <property type="match status" value="1"/>
</dbReference>
<organism evidence="2 3">
    <name type="scientific">Gossypium davidsonii</name>
    <name type="common">Davidson's cotton</name>
    <name type="synonym">Gossypium klotzschianum subsp. davidsonii</name>
    <dbReference type="NCBI Taxonomy" id="34287"/>
    <lineage>
        <taxon>Eukaryota</taxon>
        <taxon>Viridiplantae</taxon>
        <taxon>Streptophyta</taxon>
        <taxon>Embryophyta</taxon>
        <taxon>Tracheophyta</taxon>
        <taxon>Spermatophyta</taxon>
        <taxon>Magnoliopsida</taxon>
        <taxon>eudicotyledons</taxon>
        <taxon>Gunneridae</taxon>
        <taxon>Pentapetalae</taxon>
        <taxon>rosids</taxon>
        <taxon>malvids</taxon>
        <taxon>Malvales</taxon>
        <taxon>Malvaceae</taxon>
        <taxon>Malvoideae</taxon>
        <taxon>Gossypium</taxon>
    </lineage>
</organism>
<reference evidence="2 3" key="1">
    <citation type="journal article" date="2019" name="Genome Biol. Evol.">
        <title>Insights into the evolution of the New World diploid cottons (Gossypium, subgenus Houzingenia) based on genome sequencing.</title>
        <authorList>
            <person name="Grover C.E."/>
            <person name="Arick M.A. 2nd"/>
            <person name="Thrash A."/>
            <person name="Conover J.L."/>
            <person name="Sanders W.S."/>
            <person name="Peterson D.G."/>
            <person name="Frelichowski J.E."/>
            <person name="Scheffler J.A."/>
            <person name="Scheffler B.E."/>
            <person name="Wendel J.F."/>
        </authorList>
    </citation>
    <scope>NUCLEOTIDE SEQUENCE [LARGE SCALE GENOMIC DNA]</scope>
    <source>
        <strain evidence="2">27</strain>
        <tissue evidence="2">Leaf</tissue>
    </source>
</reference>
<comment type="caution">
    <text evidence="2">The sequence shown here is derived from an EMBL/GenBank/DDBJ whole genome shotgun (WGS) entry which is preliminary data.</text>
</comment>
<dbReference type="Proteomes" id="UP000593561">
    <property type="component" value="Unassembled WGS sequence"/>
</dbReference>
<name>A0A7J8RW48_GOSDV</name>
<gene>
    <name evidence="2" type="ORF">Godav_027251</name>
</gene>
<evidence type="ECO:0000313" key="2">
    <source>
        <dbReference type="EMBL" id="MBA0617833.1"/>
    </source>
</evidence>
<dbReference type="InterPro" id="IPR044824">
    <property type="entry name" value="MAIN-like"/>
</dbReference>
<protein>
    <recommendedName>
        <fullName evidence="1">Aminotransferase-like plant mobile domain-containing protein</fullName>
    </recommendedName>
</protein>
<dbReference type="GO" id="GO:0010073">
    <property type="term" value="P:meristem maintenance"/>
    <property type="evidence" value="ECO:0007669"/>
    <property type="project" value="InterPro"/>
</dbReference>
<feature type="non-terminal residue" evidence="2">
    <location>
        <position position="99"/>
    </location>
</feature>
<dbReference type="InterPro" id="IPR019557">
    <property type="entry name" value="AminoTfrase-like_pln_mobile"/>
</dbReference>
<feature type="non-terminal residue" evidence="2">
    <location>
        <position position="1"/>
    </location>
</feature>
<feature type="domain" description="Aminotransferase-like plant mobile" evidence="1">
    <location>
        <begin position="9"/>
        <end position="97"/>
    </location>
</feature>
<proteinExistence type="predicted"/>
<sequence>LACVLYARGCKLDPTLISVLVERWRLETHTFHLPCDECTIILKDIQLQLVLLVDESVITGSMVVGDWSGICEQLLDNVSENFYGGRIEMRWLQDNFQNL</sequence>
<evidence type="ECO:0000259" key="1">
    <source>
        <dbReference type="Pfam" id="PF10536"/>
    </source>
</evidence>
<keyword evidence="3" id="KW-1185">Reference proteome</keyword>